<sequence length="156" mass="17710">MTNQPTSPFRDMQVLYRRLLYAQIVFGIIAFLLVQFNIIVPPADVPLDRLLQVIAVLYSFAAVIVGIQLFRRRLETIRDGKEHAREKLGRYRGASLVQWSLLESASIFCTICYLITGNWAFLGLTLTILVIFGGLNPFKHKVMIQLRLSDQDVAGI</sequence>
<protein>
    <recommendedName>
        <fullName evidence="4">MFS transporter</fullName>
    </recommendedName>
</protein>
<reference evidence="2 3" key="1">
    <citation type="submission" date="2016-07" db="EMBL/GenBank/DDBJ databases">
        <title>Genome analysis of Flavihumibacter stibioxidans YS-17.</title>
        <authorList>
            <person name="Shi K."/>
            <person name="Han Y."/>
            <person name="Wang G."/>
        </authorList>
    </citation>
    <scope>NUCLEOTIDE SEQUENCE [LARGE SCALE GENOMIC DNA]</scope>
    <source>
        <strain evidence="2 3">YS-17</strain>
    </source>
</reference>
<dbReference type="EMBL" id="MBUA01000023">
    <property type="protein sequence ID" value="MBC6491974.1"/>
    <property type="molecule type" value="Genomic_DNA"/>
</dbReference>
<feature type="transmembrane region" description="Helical" evidence="1">
    <location>
        <begin position="91"/>
        <end position="113"/>
    </location>
</feature>
<dbReference type="RefSeq" id="WP_187257286.1">
    <property type="nucleotide sequence ID" value="NZ_JBHULF010000007.1"/>
</dbReference>
<comment type="caution">
    <text evidence="2">The sequence shown here is derived from an EMBL/GenBank/DDBJ whole genome shotgun (WGS) entry which is preliminary data.</text>
</comment>
<keyword evidence="3" id="KW-1185">Reference proteome</keyword>
<name>A0ABR7MAA6_9BACT</name>
<evidence type="ECO:0000313" key="2">
    <source>
        <dbReference type="EMBL" id="MBC6491974.1"/>
    </source>
</evidence>
<evidence type="ECO:0000313" key="3">
    <source>
        <dbReference type="Proteomes" id="UP000765802"/>
    </source>
</evidence>
<evidence type="ECO:0008006" key="4">
    <source>
        <dbReference type="Google" id="ProtNLM"/>
    </source>
</evidence>
<dbReference type="Proteomes" id="UP000765802">
    <property type="component" value="Unassembled WGS sequence"/>
</dbReference>
<keyword evidence="1" id="KW-1133">Transmembrane helix</keyword>
<keyword evidence="1" id="KW-0812">Transmembrane</keyword>
<keyword evidence="1" id="KW-0472">Membrane</keyword>
<organism evidence="2 3">
    <name type="scientific">Flavihumibacter stibioxidans</name>
    <dbReference type="NCBI Taxonomy" id="1834163"/>
    <lineage>
        <taxon>Bacteria</taxon>
        <taxon>Pseudomonadati</taxon>
        <taxon>Bacteroidota</taxon>
        <taxon>Chitinophagia</taxon>
        <taxon>Chitinophagales</taxon>
        <taxon>Chitinophagaceae</taxon>
        <taxon>Flavihumibacter</taxon>
    </lineage>
</organism>
<gene>
    <name evidence="2" type="ORF">BC349_13000</name>
</gene>
<feature type="transmembrane region" description="Helical" evidence="1">
    <location>
        <begin position="50"/>
        <end position="70"/>
    </location>
</feature>
<proteinExistence type="predicted"/>
<evidence type="ECO:0000256" key="1">
    <source>
        <dbReference type="SAM" id="Phobius"/>
    </source>
</evidence>
<accession>A0ABR7MAA6</accession>
<feature type="transmembrane region" description="Helical" evidence="1">
    <location>
        <begin position="20"/>
        <end position="38"/>
    </location>
</feature>
<feature type="transmembrane region" description="Helical" evidence="1">
    <location>
        <begin position="119"/>
        <end position="138"/>
    </location>
</feature>